<dbReference type="AlphaFoldDB" id="A0AA36M1H1"/>
<protein>
    <submittedName>
        <fullName evidence="2">Uncharacterized protein</fullName>
    </submittedName>
</protein>
<reference evidence="2" key="1">
    <citation type="submission" date="2023-07" db="EMBL/GenBank/DDBJ databases">
        <authorList>
            <consortium name="CYATHOMIX"/>
        </authorList>
    </citation>
    <scope>NUCLEOTIDE SEQUENCE</scope>
    <source>
        <strain evidence="2">N/A</strain>
    </source>
</reference>
<dbReference type="InterPro" id="IPR009091">
    <property type="entry name" value="RCC1/BLIP-II"/>
</dbReference>
<accession>A0AA36M1H1</accession>
<sequence length="366" mass="41078">MANNSGDFVEKDEHSKPLRLIQSRFDELRVYKSSFTIAFPLLHIVIDVDLGSEIVDICSTHCYVVVVTGKHIYIAHKDELESPLKCSYELKDQLNLSFEPASWHSNKVQADEKAALTTGWSKNEKKNVADVVLTSTLSTVYLVYTVDNVSTVVRLFNEYSYAESDEVRPVIVQIPEDIRITMAVSGNDHSLFLTDKGAVYALGTGSRGELGIGLIPRVTELTWVEALEGVHVTTIAAAGWHSAALTNDGDVYVWGWNHRGQLGDEKEKVELYPLPLDIDLRVVKIELRDHLTALWVAEDGDEPSIVMGLDEIGMLPFRLQYYDVEPDKKTEEKLASDTQVDMVFLSGKELLRDGDGEFEYPIRDKD</sequence>
<name>A0AA36M1H1_CYLNA</name>
<dbReference type="PANTHER" id="PTHR46849">
    <property type="entry name" value="RCC1 DOMAIN-CONTAINING PROTEIN 1"/>
    <property type="match status" value="1"/>
</dbReference>
<feature type="repeat" description="RCC1" evidence="1">
    <location>
        <begin position="249"/>
        <end position="298"/>
    </location>
</feature>
<dbReference type="PRINTS" id="PR00633">
    <property type="entry name" value="RCCNDNSATION"/>
</dbReference>
<evidence type="ECO:0000313" key="3">
    <source>
        <dbReference type="Proteomes" id="UP001176961"/>
    </source>
</evidence>
<organism evidence="2 3">
    <name type="scientific">Cylicocyclus nassatus</name>
    <name type="common">Nematode worm</name>
    <dbReference type="NCBI Taxonomy" id="53992"/>
    <lineage>
        <taxon>Eukaryota</taxon>
        <taxon>Metazoa</taxon>
        <taxon>Ecdysozoa</taxon>
        <taxon>Nematoda</taxon>
        <taxon>Chromadorea</taxon>
        <taxon>Rhabditida</taxon>
        <taxon>Rhabditina</taxon>
        <taxon>Rhabditomorpha</taxon>
        <taxon>Strongyloidea</taxon>
        <taxon>Strongylidae</taxon>
        <taxon>Cylicocyclus</taxon>
    </lineage>
</organism>
<feature type="repeat" description="RCC1" evidence="1">
    <location>
        <begin position="197"/>
        <end position="248"/>
    </location>
</feature>
<comment type="caution">
    <text evidence="2">The sequence shown here is derived from an EMBL/GenBank/DDBJ whole genome shotgun (WGS) entry which is preliminary data.</text>
</comment>
<dbReference type="PROSITE" id="PS50012">
    <property type="entry name" value="RCC1_3"/>
    <property type="match status" value="2"/>
</dbReference>
<gene>
    <name evidence="2" type="ORF">CYNAS_LOCUS7637</name>
</gene>
<dbReference type="Gene3D" id="2.130.10.30">
    <property type="entry name" value="Regulator of chromosome condensation 1/beta-lactamase-inhibitor protein II"/>
    <property type="match status" value="1"/>
</dbReference>
<keyword evidence="3" id="KW-1185">Reference proteome</keyword>
<dbReference type="InterPro" id="IPR000408">
    <property type="entry name" value="Reg_chr_condens"/>
</dbReference>
<dbReference type="EMBL" id="CATQJL010000112">
    <property type="protein sequence ID" value="CAJ0595654.1"/>
    <property type="molecule type" value="Genomic_DNA"/>
</dbReference>
<dbReference type="Proteomes" id="UP001176961">
    <property type="component" value="Unassembled WGS sequence"/>
</dbReference>
<evidence type="ECO:0000313" key="2">
    <source>
        <dbReference type="EMBL" id="CAJ0595654.1"/>
    </source>
</evidence>
<evidence type="ECO:0000256" key="1">
    <source>
        <dbReference type="PROSITE-ProRule" id="PRU00235"/>
    </source>
</evidence>
<proteinExistence type="predicted"/>
<dbReference type="InterPro" id="IPR052830">
    <property type="entry name" value="RCC1_domain-containing"/>
</dbReference>
<dbReference type="SUPFAM" id="SSF50985">
    <property type="entry name" value="RCC1/BLIP-II"/>
    <property type="match status" value="1"/>
</dbReference>
<dbReference type="PANTHER" id="PTHR46849:SF1">
    <property type="entry name" value="RCC1 DOMAIN-CONTAINING PROTEIN 1"/>
    <property type="match status" value="1"/>
</dbReference>
<dbReference type="Pfam" id="PF13540">
    <property type="entry name" value="RCC1_2"/>
    <property type="match status" value="1"/>
</dbReference>